<feature type="transmembrane region" description="Helical" evidence="1">
    <location>
        <begin position="146"/>
        <end position="164"/>
    </location>
</feature>
<feature type="transmembrane region" description="Helical" evidence="1">
    <location>
        <begin position="322"/>
        <end position="340"/>
    </location>
</feature>
<evidence type="ECO:0000256" key="1">
    <source>
        <dbReference type="SAM" id="Phobius"/>
    </source>
</evidence>
<feature type="transmembrane region" description="Helical" evidence="1">
    <location>
        <begin position="21"/>
        <end position="41"/>
    </location>
</feature>
<evidence type="ECO:0000313" key="3">
    <source>
        <dbReference type="Proteomes" id="UP000886842"/>
    </source>
</evidence>
<feature type="transmembrane region" description="Helical" evidence="1">
    <location>
        <begin position="176"/>
        <end position="198"/>
    </location>
</feature>
<evidence type="ECO:0000313" key="2">
    <source>
        <dbReference type="EMBL" id="HIT76187.1"/>
    </source>
</evidence>
<name>A0A9D1KNU9_9ACTN</name>
<proteinExistence type="predicted"/>
<evidence type="ECO:0008006" key="4">
    <source>
        <dbReference type="Google" id="ProtNLM"/>
    </source>
</evidence>
<feature type="transmembrane region" description="Helical" evidence="1">
    <location>
        <begin position="61"/>
        <end position="81"/>
    </location>
</feature>
<accession>A0A9D1KNU9</accession>
<feature type="transmembrane region" description="Helical" evidence="1">
    <location>
        <begin position="277"/>
        <end position="302"/>
    </location>
</feature>
<feature type="transmembrane region" description="Helical" evidence="1">
    <location>
        <begin position="378"/>
        <end position="397"/>
    </location>
</feature>
<dbReference type="EMBL" id="DVLP01000336">
    <property type="protein sequence ID" value="HIT76187.1"/>
    <property type="molecule type" value="Genomic_DNA"/>
</dbReference>
<keyword evidence="1" id="KW-1133">Transmembrane helix</keyword>
<feature type="transmembrane region" description="Helical" evidence="1">
    <location>
        <begin position="352"/>
        <end position="372"/>
    </location>
</feature>
<organism evidence="2 3">
    <name type="scientific">Candidatus Avipropionibacterium avicola</name>
    <dbReference type="NCBI Taxonomy" id="2840701"/>
    <lineage>
        <taxon>Bacteria</taxon>
        <taxon>Bacillati</taxon>
        <taxon>Actinomycetota</taxon>
        <taxon>Actinomycetes</taxon>
        <taxon>Propionibacteriales</taxon>
        <taxon>Propionibacteriaceae</taxon>
        <taxon>Propionibacteriaceae incertae sedis</taxon>
        <taxon>Candidatus Avipropionibacterium</taxon>
    </lineage>
</organism>
<protein>
    <recommendedName>
        <fullName evidence="4">Fenitrothion hydrolase</fullName>
    </recommendedName>
</protein>
<keyword evidence="1" id="KW-0472">Membrane</keyword>
<gene>
    <name evidence="2" type="ORF">IAA98_11420</name>
</gene>
<keyword evidence="1" id="KW-0812">Transmembrane</keyword>
<dbReference type="Proteomes" id="UP000886842">
    <property type="component" value="Unassembled WGS sequence"/>
</dbReference>
<reference evidence="2" key="2">
    <citation type="journal article" date="2021" name="PeerJ">
        <title>Extensive microbial diversity within the chicken gut microbiome revealed by metagenomics and culture.</title>
        <authorList>
            <person name="Gilroy R."/>
            <person name="Ravi A."/>
            <person name="Getino M."/>
            <person name="Pursley I."/>
            <person name="Horton D.L."/>
            <person name="Alikhan N.F."/>
            <person name="Baker D."/>
            <person name="Gharbi K."/>
            <person name="Hall N."/>
            <person name="Watson M."/>
            <person name="Adriaenssens E.M."/>
            <person name="Foster-Nyarko E."/>
            <person name="Jarju S."/>
            <person name="Secka A."/>
            <person name="Antonio M."/>
            <person name="Oren A."/>
            <person name="Chaudhuri R.R."/>
            <person name="La Ragione R."/>
            <person name="Hildebrand F."/>
            <person name="Pallen M.J."/>
        </authorList>
    </citation>
    <scope>NUCLEOTIDE SEQUENCE</scope>
    <source>
        <strain evidence="2">ChiGjej1B1-24693</strain>
    </source>
</reference>
<sequence length="435" mass="46675">MTPIPMHGIASRQDLPLPFEYVVAGAIIALLVSFVLMFFGWPQRRYRERTGRRLGRVPTPVVWLGRIVVLAIYALAALALIGGEDRLTNPIFGFVFAVVWVGLVPLSALFGPVWSVLNPIRTIHRGLSALLRVKPEEGLFALPARLGVWPATLGLFAFAFFELVQPGRTTLPVMRLYVAVWFVVLIVGAVLFGSRWIAAADPFEAYASTVAAGAPLQPTKDGAVQLMSPLAALSTWKPPPGTAGVVCVLLGSTAFDSFANTSWWVRRIQDSTLPYEIWGTGGLVVLTLIVAVSFVAACVAMAPVSRKGVTLAALPRLMAPSVAPILVGYAVAHYLTLLIIEGQRTFINLSDPLGLGWNLFGTAELGVNTAMVMNPVPIAIMQAVAIVGGHIVGIVIAHERSLAILRSDRTVRGQVPMLAVMVCYTIAGLLLLFSP</sequence>
<comment type="caution">
    <text evidence="2">The sequence shown here is derived from an EMBL/GenBank/DDBJ whole genome shotgun (WGS) entry which is preliminary data.</text>
</comment>
<feature type="transmembrane region" description="Helical" evidence="1">
    <location>
        <begin position="417"/>
        <end position="434"/>
    </location>
</feature>
<feature type="transmembrane region" description="Helical" evidence="1">
    <location>
        <begin position="93"/>
        <end position="117"/>
    </location>
</feature>
<dbReference type="AlphaFoldDB" id="A0A9D1KNU9"/>
<reference evidence="2" key="1">
    <citation type="submission" date="2020-10" db="EMBL/GenBank/DDBJ databases">
        <authorList>
            <person name="Gilroy R."/>
        </authorList>
    </citation>
    <scope>NUCLEOTIDE SEQUENCE</scope>
    <source>
        <strain evidence="2">ChiGjej1B1-24693</strain>
    </source>
</reference>